<evidence type="ECO:0000256" key="1">
    <source>
        <dbReference type="SAM" id="SignalP"/>
    </source>
</evidence>
<dbReference type="RefSeq" id="WP_184973349.1">
    <property type="nucleotide sequence ID" value="NZ_JACHIN010000019.1"/>
</dbReference>
<evidence type="ECO:0000313" key="3">
    <source>
        <dbReference type="Proteomes" id="UP000568380"/>
    </source>
</evidence>
<reference evidence="2 3" key="1">
    <citation type="submission" date="2020-08" db="EMBL/GenBank/DDBJ databases">
        <title>Genomic Encyclopedia of Type Strains, Phase IV (KMG-IV): sequencing the most valuable type-strain genomes for metagenomic binning, comparative biology and taxonomic classification.</title>
        <authorList>
            <person name="Goeker M."/>
        </authorList>
    </citation>
    <scope>NUCLEOTIDE SEQUENCE [LARGE SCALE GENOMIC DNA]</scope>
    <source>
        <strain evidence="2 3">DSM 45385</strain>
    </source>
</reference>
<proteinExistence type="predicted"/>
<dbReference type="Proteomes" id="UP000568380">
    <property type="component" value="Unassembled WGS sequence"/>
</dbReference>
<evidence type="ECO:0000313" key="2">
    <source>
        <dbReference type="EMBL" id="MBB5083868.1"/>
    </source>
</evidence>
<keyword evidence="1" id="KW-0732">Signal</keyword>
<organism evidence="2 3">
    <name type="scientific">Nonomuraea endophytica</name>
    <dbReference type="NCBI Taxonomy" id="714136"/>
    <lineage>
        <taxon>Bacteria</taxon>
        <taxon>Bacillati</taxon>
        <taxon>Actinomycetota</taxon>
        <taxon>Actinomycetes</taxon>
        <taxon>Streptosporangiales</taxon>
        <taxon>Streptosporangiaceae</taxon>
        <taxon>Nonomuraea</taxon>
    </lineage>
</organism>
<sequence length="273" mass="28649">MHTRRLGRAGVAAVAATLTILGSGTMAHAETPTAAPSAAVACQPSGALAVDGAELDVNSPAPGVGNCFTFTGQVGDNLTVGIYLPGSAGERIGFHSKLIVRDPSGQVVAQYQGGHPQVQPIYRLAVPTLTTAGTYEVEVAPIAADGLLAARVLLNSVTDLGRVNIDGPGKFVHLKRIGQEQRITFAGTADQWVQLDLAGFDFETGTPGREAGVWFEIWNKDQTRLLFRDVLRASGRRELGPLRVGGDFVIQAWSVWGSVGGVTVSVPSMPPQK</sequence>
<protein>
    <submittedName>
        <fullName evidence="2">Uncharacterized protein</fullName>
    </submittedName>
</protein>
<dbReference type="AlphaFoldDB" id="A0A7W8AFL1"/>
<feature type="signal peptide" evidence="1">
    <location>
        <begin position="1"/>
        <end position="29"/>
    </location>
</feature>
<dbReference type="EMBL" id="JACHIN010000019">
    <property type="protein sequence ID" value="MBB5083868.1"/>
    <property type="molecule type" value="Genomic_DNA"/>
</dbReference>
<feature type="chain" id="PRO_5030996983" evidence="1">
    <location>
        <begin position="30"/>
        <end position="273"/>
    </location>
</feature>
<comment type="caution">
    <text evidence="2">The sequence shown here is derived from an EMBL/GenBank/DDBJ whole genome shotgun (WGS) entry which is preliminary data.</text>
</comment>
<name>A0A7W8AFL1_9ACTN</name>
<keyword evidence="3" id="KW-1185">Reference proteome</keyword>
<accession>A0A7W8AFL1</accession>
<gene>
    <name evidence="2" type="ORF">HNR40_009373</name>
</gene>